<feature type="chain" id="PRO_5002238045" description="AttH domain-containing protein" evidence="1">
    <location>
        <begin position="27"/>
        <end position="367"/>
    </location>
</feature>
<evidence type="ECO:0000313" key="5">
    <source>
        <dbReference type="Proteomes" id="UP000053328"/>
    </source>
</evidence>
<feature type="signal peptide" evidence="1">
    <location>
        <begin position="1"/>
        <end position="26"/>
    </location>
</feature>
<dbReference type="STRING" id="91928.A0A0D1ZXB7"/>
<gene>
    <name evidence="4" type="ORF">PV08_04519</name>
</gene>
<keyword evidence="1" id="KW-0732">Signal</keyword>
<dbReference type="HOGENOM" id="CLU_051719_1_0_1"/>
<protein>
    <recommendedName>
        <fullName evidence="6">AttH domain-containing protein</fullName>
    </recommendedName>
</protein>
<dbReference type="Pfam" id="PF25581">
    <property type="entry name" value="AsqO_C"/>
    <property type="match status" value="1"/>
</dbReference>
<dbReference type="GeneID" id="27331602"/>
<organism evidence="4 5">
    <name type="scientific">Exophiala spinifera</name>
    <dbReference type="NCBI Taxonomy" id="91928"/>
    <lineage>
        <taxon>Eukaryota</taxon>
        <taxon>Fungi</taxon>
        <taxon>Dikarya</taxon>
        <taxon>Ascomycota</taxon>
        <taxon>Pezizomycotina</taxon>
        <taxon>Eurotiomycetes</taxon>
        <taxon>Chaetothyriomycetidae</taxon>
        <taxon>Chaetothyriales</taxon>
        <taxon>Herpotrichiellaceae</taxon>
        <taxon>Exophiala</taxon>
    </lineage>
</organism>
<dbReference type="RefSeq" id="XP_016237543.1">
    <property type="nucleotide sequence ID" value="XM_016378866.1"/>
</dbReference>
<evidence type="ECO:0000259" key="3">
    <source>
        <dbReference type="Pfam" id="PF25581"/>
    </source>
</evidence>
<dbReference type="OrthoDB" id="5344254at2759"/>
<dbReference type="Proteomes" id="UP000053328">
    <property type="component" value="Unassembled WGS sequence"/>
</dbReference>
<accession>A0A0D1ZXB7</accession>
<evidence type="ECO:0000313" key="4">
    <source>
        <dbReference type="EMBL" id="KIW17327.1"/>
    </source>
</evidence>
<dbReference type="InterPro" id="IPR057722">
    <property type="entry name" value="AsqO/PenF-like_C"/>
</dbReference>
<dbReference type="Pfam" id="PF24137">
    <property type="entry name" value="DA_N"/>
    <property type="match status" value="1"/>
</dbReference>
<proteinExistence type="predicted"/>
<feature type="domain" description="Diels-Alderase N-terminal" evidence="2">
    <location>
        <begin position="54"/>
        <end position="230"/>
    </location>
</feature>
<dbReference type="VEuPathDB" id="FungiDB:PV08_04519"/>
<keyword evidence="5" id="KW-1185">Reference proteome</keyword>
<evidence type="ECO:0000259" key="2">
    <source>
        <dbReference type="Pfam" id="PF24137"/>
    </source>
</evidence>
<dbReference type="AlphaFoldDB" id="A0A0D1ZXB7"/>
<sequence length="367" mass="39834">MTEYLARPFFILSATLVLSLSVVGQATVYSIPNDVYQGAIQMQENSGLYPLDGPKLTPWPNATSYDWWYFDVVSTSNNASFVSTFFLNRGAFRGVNETAPNVVDASVTFPNGTAVDTTTFVDLNENVTVTTLGNGSSGDWTGTGANWNGSPDLKSYTINYNSSAIKGSIVLTSVSPAHYPCNKAEPFSDELLCPNVGWANSIPDSNAVVDLTVNGERLAFTGYGYHDKNWGDINFAEAIKSWYWGHGRLGPYSIVWFDALGTDGTEYVSSWVTDDGTIIAGNCTSGSLRVRPFGTNATYPPDPTSPLPDGYSISYDLGAKGTLDVNFTRELHFFSTPTYNRFLGNLEGGITGEQNFTGQALCEQFAF</sequence>
<evidence type="ECO:0000256" key="1">
    <source>
        <dbReference type="SAM" id="SignalP"/>
    </source>
</evidence>
<feature type="domain" description="AsqO/PenF-like C-terminal" evidence="3">
    <location>
        <begin position="237"/>
        <end position="366"/>
    </location>
</feature>
<dbReference type="EMBL" id="KN847494">
    <property type="protein sequence ID" value="KIW17327.1"/>
    <property type="molecule type" value="Genomic_DNA"/>
</dbReference>
<dbReference type="SUPFAM" id="SSF159245">
    <property type="entry name" value="AttH-like"/>
    <property type="match status" value="1"/>
</dbReference>
<evidence type="ECO:0008006" key="6">
    <source>
        <dbReference type="Google" id="ProtNLM"/>
    </source>
</evidence>
<name>A0A0D1ZXB7_9EURO</name>
<reference evidence="4 5" key="1">
    <citation type="submission" date="2015-01" db="EMBL/GenBank/DDBJ databases">
        <title>The Genome Sequence of Exophiala spinifera CBS89968.</title>
        <authorList>
            <consortium name="The Broad Institute Genomics Platform"/>
            <person name="Cuomo C."/>
            <person name="de Hoog S."/>
            <person name="Gorbushina A."/>
            <person name="Stielow B."/>
            <person name="Teixiera M."/>
            <person name="Abouelleil A."/>
            <person name="Chapman S.B."/>
            <person name="Priest M."/>
            <person name="Young S.K."/>
            <person name="Wortman J."/>
            <person name="Nusbaum C."/>
            <person name="Birren B."/>
        </authorList>
    </citation>
    <scope>NUCLEOTIDE SEQUENCE [LARGE SCALE GENOMIC DNA]</scope>
    <source>
        <strain evidence="4 5">CBS 89968</strain>
    </source>
</reference>
<dbReference type="InterPro" id="IPR056402">
    <property type="entry name" value="DA_N"/>
</dbReference>